<reference evidence="1 2" key="1">
    <citation type="submission" date="2022-05" db="EMBL/GenBank/DDBJ databases">
        <authorList>
            <consortium name="Genoscope - CEA"/>
            <person name="William W."/>
        </authorList>
    </citation>
    <scope>NUCLEOTIDE SEQUENCE [LARGE SCALE GENOMIC DNA]</scope>
</reference>
<protein>
    <submittedName>
        <fullName evidence="1">Uncharacterized protein</fullName>
    </submittedName>
</protein>
<accession>A0ABN8S2G5</accession>
<dbReference type="Proteomes" id="UP001159427">
    <property type="component" value="Unassembled WGS sequence"/>
</dbReference>
<keyword evidence="2" id="KW-1185">Reference proteome</keyword>
<name>A0ABN8S2G5_9CNID</name>
<feature type="non-terminal residue" evidence="1">
    <location>
        <position position="1"/>
    </location>
</feature>
<evidence type="ECO:0000313" key="1">
    <source>
        <dbReference type="EMBL" id="CAH3184911.1"/>
    </source>
</evidence>
<organism evidence="1 2">
    <name type="scientific">Porites evermanni</name>
    <dbReference type="NCBI Taxonomy" id="104178"/>
    <lineage>
        <taxon>Eukaryota</taxon>
        <taxon>Metazoa</taxon>
        <taxon>Cnidaria</taxon>
        <taxon>Anthozoa</taxon>
        <taxon>Hexacorallia</taxon>
        <taxon>Scleractinia</taxon>
        <taxon>Fungiina</taxon>
        <taxon>Poritidae</taxon>
        <taxon>Porites</taxon>
    </lineage>
</organism>
<comment type="caution">
    <text evidence="1">The sequence shown here is derived from an EMBL/GenBank/DDBJ whole genome shotgun (WGS) entry which is preliminary data.</text>
</comment>
<gene>
    <name evidence="1" type="ORF">PEVE_00015794</name>
</gene>
<sequence>WPLFSSYHHFKIKAPVGTPLTIQCDDNAYDPHALACFLLSEMHSIPQDLRRTVLYSKSQRKSYTLKDVKPSKIGRVQYFLNEALCKITVNGEPCLSMEPSSTQKFAKNKQAGSEAYIPTLLVSSDQ</sequence>
<evidence type="ECO:0000313" key="2">
    <source>
        <dbReference type="Proteomes" id="UP001159427"/>
    </source>
</evidence>
<proteinExistence type="predicted"/>
<dbReference type="EMBL" id="CALNXI010002222">
    <property type="protein sequence ID" value="CAH3184911.1"/>
    <property type="molecule type" value="Genomic_DNA"/>
</dbReference>